<gene>
    <name evidence="4" type="ORF">KDW_61390</name>
</gene>
<reference evidence="4 5" key="1">
    <citation type="submission" date="2019-10" db="EMBL/GenBank/DDBJ databases">
        <title>Dictyobacter vulcani sp. nov., within the class Ktedonobacteria, isolated from soil of volcanic Mt. Zao.</title>
        <authorList>
            <person name="Zheng Y."/>
            <person name="Wang C.M."/>
            <person name="Sakai Y."/>
            <person name="Abe K."/>
            <person name="Yokota A."/>
            <person name="Yabe S."/>
        </authorList>
    </citation>
    <scope>NUCLEOTIDE SEQUENCE [LARGE SCALE GENOMIC DNA]</scope>
    <source>
        <strain evidence="4 5">W12</strain>
    </source>
</reference>
<dbReference type="Proteomes" id="UP000326912">
    <property type="component" value="Unassembled WGS sequence"/>
</dbReference>
<sequence length="396" mass="44806">MPGSALYQVRVDLTSFSTQCSCPSRKLPCKHSLGLLFLAAGSPGEFIEGEPPEWVNTWLKKRAATQKRQETLASKDEQSTTSNKKASQSKDKRQAKVQRGIEQLDLWLNDLMRNGLGSVESLPTTFWEQQAAQMVDAQASGLAARIRALEDIPNASKTWTAKLLAQLGKLALLTEAYQQLERANPDLQEEIRQLIGWTVKEPEVIERGTHITDDWLFLGQRQESLHQRGRSQRTWLWGTRTRRSSYILQFAFAGASYTEHYPLGFHQEAEIACWPGAFAQRALFIHRQSSVQPMQTTLPGVDSINAFLADVASQLTQQPWQERFLCILNQASPIYDEEKRSWYLGDQQGNALPLTPTDHWKMLAISGGYPVDFAGEWDGETLFPFGIMVDQHYHVL</sequence>
<protein>
    <recommendedName>
        <fullName evidence="3">SWIM-type domain-containing protein</fullName>
    </recommendedName>
</protein>
<evidence type="ECO:0000313" key="4">
    <source>
        <dbReference type="EMBL" id="GER91977.1"/>
    </source>
</evidence>
<accession>A0A5J4KZL7</accession>
<keyword evidence="1" id="KW-0862">Zinc</keyword>
<dbReference type="PROSITE" id="PS50966">
    <property type="entry name" value="ZF_SWIM"/>
    <property type="match status" value="1"/>
</dbReference>
<feature type="compositionally biased region" description="Basic and acidic residues" evidence="2">
    <location>
        <begin position="67"/>
        <end position="78"/>
    </location>
</feature>
<dbReference type="EMBL" id="BKZW01000005">
    <property type="protein sequence ID" value="GER91977.1"/>
    <property type="molecule type" value="Genomic_DNA"/>
</dbReference>
<dbReference type="AlphaFoldDB" id="A0A5J4KZL7"/>
<proteinExistence type="predicted"/>
<evidence type="ECO:0000256" key="2">
    <source>
        <dbReference type="SAM" id="MobiDB-lite"/>
    </source>
</evidence>
<keyword evidence="5" id="KW-1185">Reference proteome</keyword>
<dbReference type="GO" id="GO:0008270">
    <property type="term" value="F:zinc ion binding"/>
    <property type="evidence" value="ECO:0007669"/>
    <property type="project" value="UniProtKB-KW"/>
</dbReference>
<dbReference type="InterPro" id="IPR007527">
    <property type="entry name" value="Znf_SWIM"/>
</dbReference>
<name>A0A5J4KZL7_9CHLR</name>
<evidence type="ECO:0000259" key="3">
    <source>
        <dbReference type="PROSITE" id="PS50966"/>
    </source>
</evidence>
<comment type="caution">
    <text evidence="4">The sequence shown here is derived from an EMBL/GenBank/DDBJ whole genome shotgun (WGS) entry which is preliminary data.</text>
</comment>
<evidence type="ECO:0000256" key="1">
    <source>
        <dbReference type="PROSITE-ProRule" id="PRU00325"/>
    </source>
</evidence>
<dbReference type="Pfam" id="PF04434">
    <property type="entry name" value="SWIM"/>
    <property type="match status" value="1"/>
</dbReference>
<feature type="domain" description="SWIM-type" evidence="3">
    <location>
        <begin position="7"/>
        <end position="40"/>
    </location>
</feature>
<keyword evidence="1" id="KW-0479">Metal-binding</keyword>
<organism evidence="4 5">
    <name type="scientific">Dictyobacter vulcani</name>
    <dbReference type="NCBI Taxonomy" id="2607529"/>
    <lineage>
        <taxon>Bacteria</taxon>
        <taxon>Bacillati</taxon>
        <taxon>Chloroflexota</taxon>
        <taxon>Ktedonobacteria</taxon>
        <taxon>Ktedonobacterales</taxon>
        <taxon>Dictyobacteraceae</taxon>
        <taxon>Dictyobacter</taxon>
    </lineage>
</organism>
<dbReference type="RefSeq" id="WP_151759552.1">
    <property type="nucleotide sequence ID" value="NZ_BKZW01000005.1"/>
</dbReference>
<keyword evidence="1" id="KW-0863">Zinc-finger</keyword>
<evidence type="ECO:0000313" key="5">
    <source>
        <dbReference type="Proteomes" id="UP000326912"/>
    </source>
</evidence>
<feature type="region of interest" description="Disordered" evidence="2">
    <location>
        <begin position="66"/>
        <end position="96"/>
    </location>
</feature>